<feature type="region of interest" description="Disordered" evidence="1">
    <location>
        <begin position="110"/>
        <end position="205"/>
    </location>
</feature>
<name>A0A9X0JJW6_9PSED</name>
<gene>
    <name evidence="2" type="ORF">LT42_05010</name>
</gene>
<proteinExistence type="predicted"/>
<evidence type="ECO:0000313" key="3">
    <source>
        <dbReference type="Proteomes" id="UP000029719"/>
    </source>
</evidence>
<dbReference type="AlphaFoldDB" id="A0A9X0JJW6"/>
<evidence type="ECO:0000313" key="2">
    <source>
        <dbReference type="EMBL" id="KGF65312.1"/>
    </source>
</evidence>
<sequence>MAGSEANQDLQLDQYLQLDQGQKRFGLTASGFAFGELLDRAPSNQGLVLLVWPLLRRGSFTPVLLRGPAPNGHPCPDGALAASMRLDPLRKTCVQPAPKSRFAVSGIFADEEQKQSNSRATAEQQQSNSRATAEQQQSNSRATAEQQQSNSRATAEQQQSNSRATAEQQQSNSRATAEQQQSNSRATAEQVRSKCGAKAEPKLPG</sequence>
<reference evidence="2 3" key="1">
    <citation type="submission" date="2014-09" db="EMBL/GenBank/DDBJ databases">
        <title>Genome sequence of Pseudomonas lutea strain DSM 17257T.</title>
        <authorList>
            <person name="Kwak Y."/>
            <person name="Shin J.-H."/>
        </authorList>
    </citation>
    <scope>NUCLEOTIDE SEQUENCE [LARGE SCALE GENOMIC DNA]</scope>
    <source>
        <strain evidence="2 3">DSM 17257</strain>
    </source>
</reference>
<protein>
    <submittedName>
        <fullName evidence="2">Uncharacterized protein</fullName>
    </submittedName>
</protein>
<accession>A0A9X0JJW6</accession>
<evidence type="ECO:0000256" key="1">
    <source>
        <dbReference type="SAM" id="MobiDB-lite"/>
    </source>
</evidence>
<organism evidence="2 3">
    <name type="scientific">Pseudomonas lutea</name>
    <dbReference type="NCBI Taxonomy" id="243924"/>
    <lineage>
        <taxon>Bacteria</taxon>
        <taxon>Pseudomonadati</taxon>
        <taxon>Pseudomonadota</taxon>
        <taxon>Gammaproteobacteria</taxon>
        <taxon>Pseudomonadales</taxon>
        <taxon>Pseudomonadaceae</taxon>
        <taxon>Pseudomonas</taxon>
    </lineage>
</organism>
<dbReference type="EMBL" id="JRMB01000001">
    <property type="protein sequence ID" value="KGF65312.1"/>
    <property type="molecule type" value="Genomic_DNA"/>
</dbReference>
<comment type="caution">
    <text evidence="2">The sequence shown here is derived from an EMBL/GenBank/DDBJ whole genome shotgun (WGS) entry which is preliminary data.</text>
</comment>
<feature type="compositionally biased region" description="Polar residues" evidence="1">
    <location>
        <begin position="115"/>
        <end position="187"/>
    </location>
</feature>
<dbReference type="Proteomes" id="UP000029719">
    <property type="component" value="Unassembled WGS sequence"/>
</dbReference>